<name>A0A0D2WLL1_CAPO3</name>
<sequence length="328" mass="35770">MDDWVVVQCVRMTVNARLSIAVGCAAILICRIKSQSMGYAWIGDCVRSVAQRHSSFSFLTTLAAKSSMSAAATTTTAVQASLTELIESIAKQRNLWRATVMQGAMLLSSYANVCQQYAAVTSDTTAANPMMTEPPRGALHTTTTPAADADGRIEQMGLGSAAVRESQSRESAIEHWPEQSSSNMRGGAPLQHFDKLNPRLAEKLIVYTDTLLRALRGSLSTLWEVVEHLERLQHSAERSIAALPLPAAIASSPSEIPPSVQVEWIRAIAHMYSTEFQRKTAVVESLKLDASRNSSEAVIIDAWSVEYHIDERQILNIFQLAGVSTVPQ</sequence>
<dbReference type="InParanoid" id="A0A0D2WLL1"/>
<evidence type="ECO:0000313" key="1">
    <source>
        <dbReference type="EMBL" id="KJE91485.1"/>
    </source>
</evidence>
<protein>
    <submittedName>
        <fullName evidence="1">Uncharacterized protein</fullName>
    </submittedName>
</protein>
<dbReference type="AlphaFoldDB" id="A0A0D2WLL1"/>
<dbReference type="InterPro" id="IPR029159">
    <property type="entry name" value="CA109-like"/>
</dbReference>
<gene>
    <name evidence="1" type="ORF">CAOG_002614</name>
</gene>
<dbReference type="Proteomes" id="UP000008743">
    <property type="component" value="Unassembled WGS sequence"/>
</dbReference>
<dbReference type="EMBL" id="KE346362">
    <property type="protein sequence ID" value="KJE91485.1"/>
    <property type="molecule type" value="Genomic_DNA"/>
</dbReference>
<dbReference type="Pfam" id="PF15011">
    <property type="entry name" value="CA109-like"/>
    <property type="match status" value="1"/>
</dbReference>
<dbReference type="GO" id="GO:0005737">
    <property type="term" value="C:cytoplasm"/>
    <property type="evidence" value="ECO:0007669"/>
    <property type="project" value="TreeGrafter"/>
</dbReference>
<dbReference type="PANTHER" id="PTHR16234:SF5">
    <property type="entry name" value="AFG2-INTERACTING RIBOSOME MATURATION FACTOR"/>
    <property type="match status" value="1"/>
</dbReference>
<accession>A0A0D2WLL1</accession>
<proteinExistence type="predicted"/>
<dbReference type="GO" id="GO:0005634">
    <property type="term" value="C:nucleus"/>
    <property type="evidence" value="ECO:0007669"/>
    <property type="project" value="TreeGrafter"/>
</dbReference>
<dbReference type="PANTHER" id="PTHR16234">
    <property type="entry name" value="SIMILAR TO HYPOTHETICAL PROTEIN FLJ20508"/>
    <property type="match status" value="1"/>
</dbReference>
<reference evidence="2" key="1">
    <citation type="submission" date="2011-02" db="EMBL/GenBank/DDBJ databases">
        <title>The Genome Sequence of Capsaspora owczarzaki ATCC 30864.</title>
        <authorList>
            <person name="Russ C."/>
            <person name="Cuomo C."/>
            <person name="Burger G."/>
            <person name="Gray M.W."/>
            <person name="Holland P.W.H."/>
            <person name="King N."/>
            <person name="Lang F.B.F."/>
            <person name="Roger A.J."/>
            <person name="Ruiz-Trillo I."/>
            <person name="Young S.K."/>
            <person name="Zeng Q."/>
            <person name="Gargeya S."/>
            <person name="Alvarado L."/>
            <person name="Berlin A."/>
            <person name="Chapman S.B."/>
            <person name="Chen Z."/>
            <person name="Freedman E."/>
            <person name="Gellesch M."/>
            <person name="Goldberg J."/>
            <person name="Griggs A."/>
            <person name="Gujja S."/>
            <person name="Heilman E."/>
            <person name="Heiman D."/>
            <person name="Howarth C."/>
            <person name="Mehta T."/>
            <person name="Neiman D."/>
            <person name="Pearson M."/>
            <person name="Roberts A."/>
            <person name="Saif S."/>
            <person name="Shea T."/>
            <person name="Shenoy N."/>
            <person name="Sisk P."/>
            <person name="Stolte C."/>
            <person name="Sykes S."/>
            <person name="White J."/>
            <person name="Yandava C."/>
            <person name="Haas B."/>
            <person name="Nusbaum C."/>
            <person name="Birren B."/>
        </authorList>
    </citation>
    <scope>NUCLEOTIDE SEQUENCE</scope>
    <source>
        <strain evidence="2">ATCC 30864</strain>
    </source>
</reference>
<organism evidence="1 2">
    <name type="scientific">Capsaspora owczarzaki (strain ATCC 30864)</name>
    <dbReference type="NCBI Taxonomy" id="595528"/>
    <lineage>
        <taxon>Eukaryota</taxon>
        <taxon>Filasterea</taxon>
        <taxon>Capsaspora</taxon>
    </lineage>
</organism>
<evidence type="ECO:0000313" key="2">
    <source>
        <dbReference type="Proteomes" id="UP000008743"/>
    </source>
</evidence>
<keyword evidence="2" id="KW-1185">Reference proteome</keyword>